<dbReference type="GO" id="GO:0032259">
    <property type="term" value="P:methylation"/>
    <property type="evidence" value="ECO:0007669"/>
    <property type="project" value="UniProtKB-KW"/>
</dbReference>
<keyword evidence="1" id="KW-0489">Methyltransferase</keyword>
<evidence type="ECO:0000313" key="2">
    <source>
        <dbReference type="Proteomes" id="UP000249016"/>
    </source>
</evidence>
<dbReference type="AlphaFoldDB" id="A0A327NUS0"/>
<organism evidence="1 2">
    <name type="scientific">Spirosoma telluris</name>
    <dbReference type="NCBI Taxonomy" id="2183553"/>
    <lineage>
        <taxon>Bacteria</taxon>
        <taxon>Pseudomonadati</taxon>
        <taxon>Bacteroidota</taxon>
        <taxon>Cytophagia</taxon>
        <taxon>Cytophagales</taxon>
        <taxon>Cytophagaceae</taxon>
        <taxon>Spirosoma</taxon>
    </lineage>
</organism>
<dbReference type="InterPro" id="IPR029063">
    <property type="entry name" value="SAM-dependent_MTases_sf"/>
</dbReference>
<dbReference type="Proteomes" id="UP000249016">
    <property type="component" value="Unassembled WGS sequence"/>
</dbReference>
<keyword evidence="1" id="KW-0808">Transferase</keyword>
<accession>A0A327NUS0</accession>
<dbReference type="PANTHER" id="PTHR43861">
    <property type="entry name" value="TRANS-ACONITATE 2-METHYLTRANSFERASE-RELATED"/>
    <property type="match status" value="1"/>
</dbReference>
<dbReference type="Gene3D" id="3.40.50.150">
    <property type="entry name" value="Vaccinia Virus protein VP39"/>
    <property type="match status" value="1"/>
</dbReference>
<proteinExistence type="predicted"/>
<reference evidence="1 2" key="1">
    <citation type="submission" date="2018-06" db="EMBL/GenBank/DDBJ databases">
        <title>Spirosoma sp. HMF3257 Genome sequencing and assembly.</title>
        <authorList>
            <person name="Kang H."/>
            <person name="Cha I."/>
            <person name="Kim H."/>
            <person name="Kang J."/>
            <person name="Joh K."/>
        </authorList>
    </citation>
    <scope>NUCLEOTIDE SEQUENCE [LARGE SCALE GENOMIC DNA]</scope>
    <source>
        <strain evidence="1 2">HMF3257</strain>
    </source>
</reference>
<keyword evidence="2" id="KW-1185">Reference proteome</keyword>
<dbReference type="OrthoDB" id="597202at2"/>
<sequence length="241" mass="27341">MNNTDAIGFHDTIAAEFTRKYESSKAFQERFRIWKALFDRYINATDHVIDLGCGPGIFSNYLAGKGCTVIGIDGSATMIALSQQKKPSATVQYIVQSLPLETLTPYAPQDIVLMSSFLEYMDDMTGMLEQAWALLKPNGLLIVSMPNHRSLYRTIERTLFWLSKHPAYYAYIRHTATKESLNRKLLELSFDVCETGFFSGQDPVSRLLKPFLAAEYTNNLLVGVYRKKAFLCTESLQKTME</sequence>
<name>A0A327NUS0_9BACT</name>
<comment type="caution">
    <text evidence="1">The sequence shown here is derived from an EMBL/GenBank/DDBJ whole genome shotgun (WGS) entry which is preliminary data.</text>
</comment>
<evidence type="ECO:0000313" key="1">
    <source>
        <dbReference type="EMBL" id="RAI78495.1"/>
    </source>
</evidence>
<dbReference type="EMBL" id="QLII01000001">
    <property type="protein sequence ID" value="RAI78495.1"/>
    <property type="molecule type" value="Genomic_DNA"/>
</dbReference>
<protein>
    <submittedName>
        <fullName evidence="1">Class I SAM-dependent methyltransferase</fullName>
    </submittedName>
</protein>
<dbReference type="GO" id="GO:0008168">
    <property type="term" value="F:methyltransferase activity"/>
    <property type="evidence" value="ECO:0007669"/>
    <property type="project" value="UniProtKB-KW"/>
</dbReference>
<dbReference type="SUPFAM" id="SSF53335">
    <property type="entry name" value="S-adenosyl-L-methionine-dependent methyltransferases"/>
    <property type="match status" value="1"/>
</dbReference>
<gene>
    <name evidence="1" type="ORF">HMF3257_17855</name>
</gene>
<dbReference type="CDD" id="cd02440">
    <property type="entry name" value="AdoMet_MTases"/>
    <property type="match status" value="1"/>
</dbReference>
<dbReference type="Pfam" id="PF13489">
    <property type="entry name" value="Methyltransf_23"/>
    <property type="match status" value="1"/>
</dbReference>